<proteinExistence type="inferred from homology"/>
<keyword evidence="5 9" id="KW-0812">Transmembrane</keyword>
<dbReference type="Pfam" id="PF04143">
    <property type="entry name" value="Sulf_transp"/>
    <property type="match status" value="1"/>
</dbReference>
<feature type="transmembrane region" description="Helical" evidence="9">
    <location>
        <begin position="94"/>
        <end position="115"/>
    </location>
</feature>
<evidence type="ECO:0000256" key="2">
    <source>
        <dbReference type="ARBA" id="ARBA00022448"/>
    </source>
</evidence>
<dbReference type="PANTHER" id="PTHR30574:SF1">
    <property type="entry name" value="SULPHUR TRANSPORT DOMAIN-CONTAINING PROTEIN"/>
    <property type="match status" value="1"/>
</dbReference>
<name>A0A917K6D8_9PROT</name>
<keyword evidence="3" id="KW-1003">Cell membrane</keyword>
<feature type="transmembrane region" description="Helical" evidence="9">
    <location>
        <begin position="135"/>
        <end position="156"/>
    </location>
</feature>
<evidence type="ECO:0000256" key="6">
    <source>
        <dbReference type="ARBA" id="ARBA00022989"/>
    </source>
</evidence>
<comment type="caution">
    <text evidence="10">The sequence shown here is derived from an EMBL/GenBank/DDBJ whole genome shotgun (WGS) entry which is preliminary data.</text>
</comment>
<feature type="transmembrane region" description="Helical" evidence="9">
    <location>
        <begin position="67"/>
        <end position="88"/>
    </location>
</feature>
<dbReference type="PANTHER" id="PTHR30574">
    <property type="entry name" value="INNER MEMBRANE PROTEIN YEDE"/>
    <property type="match status" value="1"/>
</dbReference>
<evidence type="ECO:0000313" key="11">
    <source>
        <dbReference type="Proteomes" id="UP000661507"/>
    </source>
</evidence>
<reference evidence="10" key="1">
    <citation type="journal article" date="2014" name="Int. J. Syst. Evol. Microbiol.">
        <title>Complete genome sequence of Corynebacterium casei LMG S-19264T (=DSM 44701T), isolated from a smear-ripened cheese.</title>
        <authorList>
            <consortium name="US DOE Joint Genome Institute (JGI-PGF)"/>
            <person name="Walter F."/>
            <person name="Albersmeier A."/>
            <person name="Kalinowski J."/>
            <person name="Ruckert C."/>
        </authorList>
    </citation>
    <scope>NUCLEOTIDE SEQUENCE</scope>
    <source>
        <strain evidence="10">CGMCC 1.3617</strain>
    </source>
</reference>
<evidence type="ECO:0000256" key="7">
    <source>
        <dbReference type="ARBA" id="ARBA00023136"/>
    </source>
</evidence>
<evidence type="ECO:0000256" key="9">
    <source>
        <dbReference type="SAM" id="Phobius"/>
    </source>
</evidence>
<evidence type="ECO:0000256" key="4">
    <source>
        <dbReference type="ARBA" id="ARBA00022519"/>
    </source>
</evidence>
<feature type="transmembrane region" description="Helical" evidence="9">
    <location>
        <begin position="202"/>
        <end position="223"/>
    </location>
</feature>
<evidence type="ECO:0000256" key="3">
    <source>
        <dbReference type="ARBA" id="ARBA00022475"/>
    </source>
</evidence>
<keyword evidence="4" id="KW-0997">Cell inner membrane</keyword>
<accession>A0A917K6D8</accession>
<dbReference type="GO" id="GO:0005886">
    <property type="term" value="C:plasma membrane"/>
    <property type="evidence" value="ECO:0007669"/>
    <property type="project" value="UniProtKB-SubCell"/>
</dbReference>
<evidence type="ECO:0000256" key="5">
    <source>
        <dbReference type="ARBA" id="ARBA00022692"/>
    </source>
</evidence>
<evidence type="ECO:0000313" key="10">
    <source>
        <dbReference type="EMBL" id="GGJ01694.1"/>
    </source>
</evidence>
<keyword evidence="2" id="KW-0813">Transport</keyword>
<feature type="transmembrane region" description="Helical" evidence="9">
    <location>
        <begin position="34"/>
        <end position="55"/>
    </location>
</feature>
<dbReference type="InterPro" id="IPR007272">
    <property type="entry name" value="Sulf_transp_TsuA/YedE"/>
</dbReference>
<dbReference type="RefSeq" id="WP_188965376.1">
    <property type="nucleotide sequence ID" value="NZ_BMKW01000001.1"/>
</dbReference>
<sequence length="375" mass="37209">MAIHRPGLVLAVAGTVAVLAGIRGLPDPALVPLLAVTIALGAAFVLLDFGFSGGFRSFLAEGDGRGLGAGFIAPAVAALVVLPVGALSENYGRFVMPVGPSLLVGAAVFGIGMMLANGCGSGALSAAGQGSRRMWVALPFFCLGGVLGSLMVPAAMRLPGVSVDFAALFGPWGGLLATEALLLVMALVVLRGAVPSAAALRGGAVIGALAVVVFLVTGDPWGITMGLTLWGAQAIEGVVPVLAGTEFWSDPGMARILSEPLLAMHGSLGDVGLVLGALGAASATGRLRHGVAIGARGTAGAALGGVLLGIGARLSFGCNIGAFLGGVSSGSLHGFVWFVAVLPGCWLGIRLRPLFGLSGPAAVQRRPATSLRVQS</sequence>
<keyword evidence="6 9" id="KW-1133">Transmembrane helix</keyword>
<organism evidence="10 11">
    <name type="scientific">Neoroseomonas lacus</name>
    <dbReference type="NCBI Taxonomy" id="287609"/>
    <lineage>
        <taxon>Bacteria</taxon>
        <taxon>Pseudomonadati</taxon>
        <taxon>Pseudomonadota</taxon>
        <taxon>Alphaproteobacteria</taxon>
        <taxon>Acetobacterales</taxon>
        <taxon>Acetobacteraceae</taxon>
        <taxon>Neoroseomonas</taxon>
    </lineage>
</organism>
<keyword evidence="7 9" id="KW-0472">Membrane</keyword>
<feature type="transmembrane region" description="Helical" evidence="9">
    <location>
        <begin position="261"/>
        <end position="281"/>
    </location>
</feature>
<feature type="transmembrane region" description="Helical" evidence="9">
    <location>
        <begin position="332"/>
        <end position="349"/>
    </location>
</feature>
<gene>
    <name evidence="10" type="ORF">GCM10011320_05650</name>
</gene>
<dbReference type="AlphaFoldDB" id="A0A917K6D8"/>
<comment type="subcellular location">
    <subcellularLocation>
        <location evidence="1">Cell inner membrane</location>
        <topology evidence="1">Multi-pass membrane protein</topology>
    </subcellularLocation>
</comment>
<feature type="transmembrane region" description="Helical" evidence="9">
    <location>
        <begin position="293"/>
        <end position="312"/>
    </location>
</feature>
<evidence type="ECO:0000256" key="1">
    <source>
        <dbReference type="ARBA" id="ARBA00004429"/>
    </source>
</evidence>
<evidence type="ECO:0000256" key="8">
    <source>
        <dbReference type="ARBA" id="ARBA00035655"/>
    </source>
</evidence>
<keyword evidence="11" id="KW-1185">Reference proteome</keyword>
<reference evidence="10" key="2">
    <citation type="submission" date="2020-09" db="EMBL/GenBank/DDBJ databases">
        <authorList>
            <person name="Sun Q."/>
            <person name="Zhou Y."/>
        </authorList>
    </citation>
    <scope>NUCLEOTIDE SEQUENCE</scope>
    <source>
        <strain evidence="10">CGMCC 1.3617</strain>
    </source>
</reference>
<protein>
    <submittedName>
        <fullName evidence="10">Membrane protein</fullName>
    </submittedName>
</protein>
<dbReference type="EMBL" id="BMKW01000001">
    <property type="protein sequence ID" value="GGJ01694.1"/>
    <property type="molecule type" value="Genomic_DNA"/>
</dbReference>
<feature type="transmembrane region" description="Helical" evidence="9">
    <location>
        <begin position="168"/>
        <end position="190"/>
    </location>
</feature>
<comment type="similarity">
    <text evidence="8">Belongs to the TsuA/YedE (TC 9.B.102) family.</text>
</comment>
<dbReference type="Proteomes" id="UP000661507">
    <property type="component" value="Unassembled WGS sequence"/>
</dbReference>